<evidence type="ECO:0000256" key="1">
    <source>
        <dbReference type="SAM" id="MobiDB-lite"/>
    </source>
</evidence>
<keyword evidence="2" id="KW-0472">Membrane</keyword>
<accession>A0A378SRK4</accession>
<reference evidence="3 4" key="1">
    <citation type="submission" date="2018-06" db="EMBL/GenBank/DDBJ databases">
        <authorList>
            <consortium name="Pathogen Informatics"/>
            <person name="Doyle S."/>
        </authorList>
    </citation>
    <scope>NUCLEOTIDE SEQUENCE [LARGE SCALE GENOMIC DNA]</scope>
    <source>
        <strain evidence="3 4">NCTC10742</strain>
    </source>
</reference>
<dbReference type="EMBL" id="UGQM01000001">
    <property type="protein sequence ID" value="STZ45422.1"/>
    <property type="molecule type" value="Genomic_DNA"/>
</dbReference>
<gene>
    <name evidence="3" type="ORF">NCTC10742_04675</name>
</gene>
<dbReference type="Proteomes" id="UP000254291">
    <property type="component" value="Unassembled WGS sequence"/>
</dbReference>
<feature type="region of interest" description="Disordered" evidence="1">
    <location>
        <begin position="19"/>
        <end position="44"/>
    </location>
</feature>
<dbReference type="AlphaFoldDB" id="A0A378SRK4"/>
<keyword evidence="2" id="KW-0812">Transmembrane</keyword>
<evidence type="ECO:0008006" key="5">
    <source>
        <dbReference type="Google" id="ProtNLM"/>
    </source>
</evidence>
<evidence type="ECO:0000313" key="4">
    <source>
        <dbReference type="Proteomes" id="UP000254291"/>
    </source>
</evidence>
<evidence type="ECO:0000313" key="3">
    <source>
        <dbReference type="EMBL" id="STZ45422.1"/>
    </source>
</evidence>
<feature type="transmembrane region" description="Helical" evidence="2">
    <location>
        <begin position="230"/>
        <end position="247"/>
    </location>
</feature>
<name>A0A378SRK4_9MYCO</name>
<evidence type="ECO:0000256" key="2">
    <source>
        <dbReference type="SAM" id="Phobius"/>
    </source>
</evidence>
<protein>
    <recommendedName>
        <fullName evidence="5">Emopamil-binding protein</fullName>
    </recommendedName>
</protein>
<feature type="transmembrane region" description="Helical" evidence="2">
    <location>
        <begin position="166"/>
        <end position="186"/>
    </location>
</feature>
<feature type="transmembrane region" description="Helical" evidence="2">
    <location>
        <begin position="56"/>
        <end position="78"/>
    </location>
</feature>
<sequence>MGVDCGSALTIVSNMGLPTLRSRRGRDGATTPRTSASGLDEHMEESRRAQRQADKWLISGGLLIGTAALGIFGLPLFLRGVWLLRKAQRDGLTVRPMLVTLIGYLVIIDAAINTVGWALDLVASHTILARILLNGWGAMFDAGYFWHYNELWLGGAAGPGEKAMEVGMILTVFTMRIAAGIGFLQMKRWGHQWMIITCWMGILIWCLYVFNMTMYADVRYAGTVLPVVGWWLYDIFYITPFLAIPYLHSVNREIFVD</sequence>
<keyword evidence="2" id="KW-1133">Transmembrane helix</keyword>
<dbReference type="OMA" id="MGVVIWI"/>
<feature type="transmembrane region" description="Helical" evidence="2">
    <location>
        <begin position="127"/>
        <end position="146"/>
    </location>
</feature>
<feature type="transmembrane region" description="Helical" evidence="2">
    <location>
        <begin position="98"/>
        <end position="120"/>
    </location>
</feature>
<feature type="transmembrane region" description="Helical" evidence="2">
    <location>
        <begin position="193"/>
        <end position="210"/>
    </location>
</feature>
<proteinExistence type="predicted"/>
<organism evidence="3 4">
    <name type="scientific">Mycolicibacterium gilvum</name>
    <dbReference type="NCBI Taxonomy" id="1804"/>
    <lineage>
        <taxon>Bacteria</taxon>
        <taxon>Bacillati</taxon>
        <taxon>Actinomycetota</taxon>
        <taxon>Actinomycetes</taxon>
        <taxon>Mycobacteriales</taxon>
        <taxon>Mycobacteriaceae</taxon>
        <taxon>Mycolicibacterium</taxon>
    </lineage>
</organism>